<evidence type="ECO:0000313" key="9">
    <source>
        <dbReference type="Proteomes" id="UP000186594"/>
    </source>
</evidence>
<keyword evidence="5 7" id="KW-0733">Signal recognition particle</keyword>
<keyword evidence="4 7" id="KW-0694">RNA-binding</keyword>
<feature type="non-terminal residue" evidence="8">
    <location>
        <position position="1"/>
    </location>
</feature>
<evidence type="ECO:0000256" key="1">
    <source>
        <dbReference type="ARBA" id="ARBA00004496"/>
    </source>
</evidence>
<feature type="non-terminal residue" evidence="8">
    <location>
        <position position="80"/>
    </location>
</feature>
<dbReference type="InterPro" id="IPR009018">
    <property type="entry name" value="Signal_recog_particle_SRP9/14"/>
</dbReference>
<dbReference type="SUPFAM" id="SSF54762">
    <property type="entry name" value="Signal recognition particle alu RNA binding heterodimer, SRP9/14"/>
    <property type="match status" value="1"/>
</dbReference>
<comment type="similarity">
    <text evidence="2 7">Belongs to the SRP14 family.</text>
</comment>
<keyword evidence="9" id="KW-1185">Reference proteome</keyword>
<dbReference type="Proteomes" id="UP000186594">
    <property type="component" value="Unassembled WGS sequence"/>
</dbReference>
<dbReference type="Gene3D" id="3.30.720.10">
    <property type="entry name" value="Signal recognition particle alu RNA binding heterodimer, srp9/1"/>
    <property type="match status" value="1"/>
</dbReference>
<dbReference type="EMBL" id="LXFE01001181">
    <property type="protein sequence ID" value="OLL23830.1"/>
    <property type="molecule type" value="Genomic_DNA"/>
</dbReference>
<comment type="subunit">
    <text evidence="7">Component of a fungal signal recognition particle (SRP) complex that consists of a 7SL RNA molecule (scR1) and at least six protein subunits: SRP72, SRP68, SRP54, SEC65, SRP21 and SRP14.</text>
</comment>
<name>A0A1U7LMD6_NEOID</name>
<comment type="subcellular location">
    <subcellularLocation>
        <location evidence="1 7">Cytoplasm</location>
    </subcellularLocation>
</comment>
<keyword evidence="3 7" id="KW-0963">Cytoplasm</keyword>
<dbReference type="AlphaFoldDB" id="A0A1U7LMD6"/>
<dbReference type="GO" id="GO:0005786">
    <property type="term" value="C:signal recognition particle, endoplasmic reticulum targeting"/>
    <property type="evidence" value="ECO:0007669"/>
    <property type="project" value="UniProtKB-UniRule"/>
</dbReference>
<evidence type="ECO:0000256" key="4">
    <source>
        <dbReference type="ARBA" id="ARBA00022884"/>
    </source>
</evidence>
<proteinExistence type="inferred from homology"/>
<dbReference type="STRING" id="1198029.A0A1U7LMD6"/>
<keyword evidence="6 7" id="KW-0687">Ribonucleoprotein</keyword>
<comment type="function">
    <text evidence="7">Component of the signal recognition particle (SRP) complex, a ribonucleoprotein complex that mediates the cotranslational targeting of secretory and membrane proteins to the endoplasmic reticulum (ER).</text>
</comment>
<accession>A0A1U7LMD6</accession>
<protein>
    <recommendedName>
        <fullName evidence="7">Signal recognition particle subunit SRP14</fullName>
    </recommendedName>
    <alternativeName>
        <fullName evidence="7">Signal recognition particle 14 kDa protein</fullName>
    </alternativeName>
</protein>
<sequence>SFGVQTSSEGHEDLVDLDPSYIYPVLLRATDGKKFKVSTLVEDGELEGFFQKYAEVCKLGMKSLKKKERKKTKAKGKKKS</sequence>
<evidence type="ECO:0000256" key="7">
    <source>
        <dbReference type="RuleBase" id="RU368100"/>
    </source>
</evidence>
<evidence type="ECO:0000256" key="3">
    <source>
        <dbReference type="ARBA" id="ARBA00022490"/>
    </source>
</evidence>
<dbReference type="Pfam" id="PF02290">
    <property type="entry name" value="SRP14"/>
    <property type="match status" value="1"/>
</dbReference>
<evidence type="ECO:0000256" key="5">
    <source>
        <dbReference type="ARBA" id="ARBA00023135"/>
    </source>
</evidence>
<dbReference type="OrthoDB" id="19209at2759"/>
<evidence type="ECO:0000313" key="8">
    <source>
        <dbReference type="EMBL" id="OLL23830.1"/>
    </source>
</evidence>
<comment type="caution">
    <text evidence="8">The sequence shown here is derived from an EMBL/GenBank/DDBJ whole genome shotgun (WGS) entry which is preliminary data.</text>
</comment>
<dbReference type="GO" id="GO:0030942">
    <property type="term" value="F:endoplasmic reticulum signal peptide binding"/>
    <property type="evidence" value="ECO:0007669"/>
    <property type="project" value="UniProtKB-UniRule"/>
</dbReference>
<dbReference type="PANTHER" id="PTHR12013">
    <property type="entry name" value="SIGNAL RECOGNITION PARTICLE 14 KD PROTEIN"/>
    <property type="match status" value="1"/>
</dbReference>
<reference evidence="8 9" key="1">
    <citation type="submission" date="2016-04" db="EMBL/GenBank/DDBJ databases">
        <title>Evolutionary innovation and constraint leading to complex multicellularity in the Ascomycota.</title>
        <authorList>
            <person name="Cisse O."/>
            <person name="Nguyen A."/>
            <person name="Hewitt D.A."/>
            <person name="Jedd G."/>
            <person name="Stajich J.E."/>
        </authorList>
    </citation>
    <scope>NUCLEOTIDE SEQUENCE [LARGE SCALE GENOMIC DNA]</scope>
    <source>
        <strain evidence="8 9">DAH-3</strain>
    </source>
</reference>
<evidence type="ECO:0000256" key="6">
    <source>
        <dbReference type="ARBA" id="ARBA00023274"/>
    </source>
</evidence>
<dbReference type="GO" id="GO:0006614">
    <property type="term" value="P:SRP-dependent cotranslational protein targeting to membrane"/>
    <property type="evidence" value="ECO:0007669"/>
    <property type="project" value="UniProtKB-UniRule"/>
</dbReference>
<dbReference type="GO" id="GO:0008312">
    <property type="term" value="F:7S RNA binding"/>
    <property type="evidence" value="ECO:0007669"/>
    <property type="project" value="UniProtKB-UniRule"/>
</dbReference>
<organism evidence="8 9">
    <name type="scientific">Neolecta irregularis (strain DAH-3)</name>
    <dbReference type="NCBI Taxonomy" id="1198029"/>
    <lineage>
        <taxon>Eukaryota</taxon>
        <taxon>Fungi</taxon>
        <taxon>Dikarya</taxon>
        <taxon>Ascomycota</taxon>
        <taxon>Taphrinomycotina</taxon>
        <taxon>Neolectales</taxon>
        <taxon>Neolectaceae</taxon>
        <taxon>Neolecta</taxon>
    </lineage>
</organism>
<dbReference type="InterPro" id="IPR003210">
    <property type="entry name" value="Signal_recog_particle_SRP14"/>
</dbReference>
<evidence type="ECO:0000256" key="2">
    <source>
        <dbReference type="ARBA" id="ARBA00010349"/>
    </source>
</evidence>
<gene>
    <name evidence="8" type="ORF">NEOLI_005074</name>
</gene>